<keyword evidence="7" id="KW-1185">Reference proteome</keyword>
<evidence type="ECO:0000259" key="5">
    <source>
        <dbReference type="Pfam" id="PF13847"/>
    </source>
</evidence>
<dbReference type="CDD" id="cd02440">
    <property type="entry name" value="AdoMet_MTases"/>
    <property type="match status" value="1"/>
</dbReference>
<evidence type="ECO:0000256" key="1">
    <source>
        <dbReference type="ARBA" id="ARBA00008361"/>
    </source>
</evidence>
<dbReference type="EMBL" id="CAXLJM020000066">
    <property type="protein sequence ID" value="CAL8121722.1"/>
    <property type="molecule type" value="Genomic_DNA"/>
</dbReference>
<comment type="similarity">
    <text evidence="1">Belongs to the methyltransferase superfamily.</text>
</comment>
<gene>
    <name evidence="6" type="ORF">ODALV1_LOCUS19508</name>
</gene>
<accession>A0ABP1R7C3</accession>
<evidence type="ECO:0000313" key="7">
    <source>
        <dbReference type="Proteomes" id="UP001642540"/>
    </source>
</evidence>
<comment type="caution">
    <text evidence="6">The sequence shown here is derived from an EMBL/GenBank/DDBJ whole genome shotgun (WGS) entry which is preliminary data.</text>
</comment>
<evidence type="ECO:0000256" key="4">
    <source>
        <dbReference type="ARBA" id="ARBA00023268"/>
    </source>
</evidence>
<evidence type="ECO:0000256" key="3">
    <source>
        <dbReference type="ARBA" id="ARBA00022679"/>
    </source>
</evidence>
<dbReference type="SUPFAM" id="SSF53335">
    <property type="entry name" value="S-adenosyl-L-methionine-dependent methyltransferases"/>
    <property type="match status" value="2"/>
</dbReference>
<keyword evidence="4" id="KW-0511">Multifunctional enzyme</keyword>
<dbReference type="Gene3D" id="3.40.50.150">
    <property type="entry name" value="Vaccinia Virus protein VP39"/>
    <property type="match status" value="2"/>
</dbReference>
<dbReference type="PANTHER" id="PTHR12176">
    <property type="entry name" value="SAM-DEPENDENT METHYLTRANSFERASE SUPERFAMILY PROTEIN"/>
    <property type="match status" value="1"/>
</dbReference>
<dbReference type="Proteomes" id="UP001642540">
    <property type="component" value="Unassembled WGS sequence"/>
</dbReference>
<proteinExistence type="inferred from homology"/>
<evidence type="ECO:0000256" key="2">
    <source>
        <dbReference type="ARBA" id="ARBA00022603"/>
    </source>
</evidence>
<dbReference type="InterPro" id="IPR025714">
    <property type="entry name" value="Methyltranfer_dom"/>
</dbReference>
<keyword evidence="2" id="KW-0489">Methyltransferase</keyword>
<name>A0ABP1R7C3_9HEXA</name>
<feature type="domain" description="Methyltransferase" evidence="5">
    <location>
        <begin position="51"/>
        <end position="165"/>
    </location>
</feature>
<reference evidence="6 7" key="1">
    <citation type="submission" date="2024-08" db="EMBL/GenBank/DDBJ databases">
        <authorList>
            <person name="Cucini C."/>
            <person name="Frati F."/>
        </authorList>
    </citation>
    <scope>NUCLEOTIDE SEQUENCE [LARGE SCALE GENOMIC DNA]</scope>
</reference>
<dbReference type="Pfam" id="PF01564">
    <property type="entry name" value="Spermine_synth"/>
    <property type="match status" value="1"/>
</dbReference>
<organism evidence="6 7">
    <name type="scientific">Orchesella dallaii</name>
    <dbReference type="NCBI Taxonomy" id="48710"/>
    <lineage>
        <taxon>Eukaryota</taxon>
        <taxon>Metazoa</taxon>
        <taxon>Ecdysozoa</taxon>
        <taxon>Arthropoda</taxon>
        <taxon>Hexapoda</taxon>
        <taxon>Collembola</taxon>
        <taxon>Entomobryomorpha</taxon>
        <taxon>Entomobryoidea</taxon>
        <taxon>Orchesellidae</taxon>
        <taxon>Orchesellinae</taxon>
        <taxon>Orchesella</taxon>
    </lineage>
</organism>
<evidence type="ECO:0000313" key="6">
    <source>
        <dbReference type="EMBL" id="CAL8121722.1"/>
    </source>
</evidence>
<dbReference type="Pfam" id="PF13847">
    <property type="entry name" value="Methyltransf_31"/>
    <property type="match status" value="1"/>
</dbReference>
<protein>
    <recommendedName>
        <fullName evidence="5">Methyltransferase domain-containing protein</fullName>
    </recommendedName>
</protein>
<dbReference type="InterPro" id="IPR051419">
    <property type="entry name" value="Lys/N-term_MeTrsfase_sf"/>
</dbReference>
<dbReference type="InterPro" id="IPR029063">
    <property type="entry name" value="SAM-dependent_MTases_sf"/>
</dbReference>
<keyword evidence="3" id="KW-0808">Transferase</keyword>
<dbReference type="PANTHER" id="PTHR12176:SF78">
    <property type="entry name" value="EEF1A LYSINE AND N-TERMINAL METHYLTRANSFERASE"/>
    <property type="match status" value="1"/>
</dbReference>
<sequence length="714" mass="80845">MDLLPKTSEEFTKEEYWNEFFRKRKEVPFEWYGEYLELAELLHKYITVKDKLLIVGCGNSSLGPELFRFGIKNQTNIDISPVVIKQMKQSYPDVEFRVADVCNLEFEDSTFSAILDKGTFDALCPAPTKSSNTTENTAEEGHNSDLMLREISRVVGSRGRLLCVSLLQPHVASRLLSHFYSLGWMIRVHRCLDAERKTEERNTDNTFIFPVFMIVFTKISLPDGMKPLLEAGSMTNNKFTRFNNLDELLLYIKEQQNFAIVKRGLSRSFGDKEISMKLASGTTGEDRYSIFIVDVPQLLKNPVQKRFGIFIVPQGRETEWLFGSSEGRAQLAYQVGFTRLVVVHLMRGQQYHSLEDVQKELNDSLALLAPAIVTEKKIKAPVMTAGNDVGSRDIILEGHSEFSGDFVIEDVTCEGKLLRRLIFLNSPNVIQSEVELKHATKRQKLYKIPLTNTLSCQHHYIMLIGFGMLRHFFNCSEDNPGDVSCLLVGLGGGLLASFLINFMSMLKLTAVEIDSEIVKVANELFGLPKNEDRLQVVVNDGLKFIQSTEKKYNLILLDVDNKSQKEGLSCPPPEFLDASELEKMKHVMDPEKSILVINLVCRNEDLKLNYMQKIAKHFKFMCYYDVPDEVNRVIFCFHEVVSMISVDELSPLICKSIESVIRKNTTTTASCKESSGKSKRGRSGVSESKIKSSCFDGALDDADLISDSFKILTS</sequence>